<dbReference type="GO" id="GO:0080008">
    <property type="term" value="C:Cul4-RING E3 ubiquitin ligase complex"/>
    <property type="evidence" value="ECO:0000318"/>
    <property type="project" value="GO_Central"/>
</dbReference>
<feature type="region of interest" description="Disordered" evidence="2">
    <location>
        <begin position="28"/>
        <end position="47"/>
    </location>
</feature>
<evidence type="ECO:0000313" key="5">
    <source>
        <dbReference type="WormBase" id="CBG01633a"/>
    </source>
</evidence>
<evidence type="ECO:0000256" key="1">
    <source>
        <dbReference type="ARBA" id="ARBA00022737"/>
    </source>
</evidence>
<dbReference type="InterPro" id="IPR051191">
    <property type="entry name" value="DCAF12"/>
</dbReference>
<protein>
    <submittedName>
        <fullName evidence="3">Protein CBG01633</fullName>
    </submittedName>
</protein>
<proteinExistence type="predicted"/>
<dbReference type="GeneID" id="8576082"/>
<dbReference type="SUPFAM" id="SSF52540">
    <property type="entry name" value="P-loop containing nucleoside triphosphate hydrolases"/>
    <property type="match status" value="1"/>
</dbReference>
<sequence>MGCQVSSDGSHFERSDYDKLWKRMNSVTDPYSSPNTGNNKKKKQKQTGWKTMRVLLVTTYKDFRNERRAVLDLVENKLQSIASEKQIVLQVEDFNWGSKAHLEDASCLYLIERLCREASASSSNFFYLHFLGECAGYIIDHTFTDESFLRQHAISSEQSYSEVFLQLAGLQNPSSIFLYRNPSFHQELPFNVTNFIDSPVNRERTKYLTSMVKGAVAPFKFIEYSVRTSGINNTHFKHIMFDDLSGAIKPIEDLITKKLDSLPDIESTSIPTTEDFMRDYYADMKLDQELLTKLECNIRSRKSTLLVGEYCTGKTAILQRIQRKYDESVLIQAKEKMSAAELRREIESKTKVILHDVEHKLVRYLLVDDVHLATKEAQQFLVGNEELVIIATSRKRKIDVEMDRLIIQHPDPEEILDQLSFWLNGGTKEKTGVPSVKASNILKMSQQKRRRSLGNVEDGHQPDENIGWNSLKCRVIGTLGRLGSSDEKCAQLSQLSTLSVVEADICLMESDGKGHLLISTICFLTIVETGLNEIELRSLLVTEYNLLPIGIRRNYRNLPFDYCPDDFGTTACVQMPPLRWYFVLHRLSHIFMKIDPDSNHFVLPAACRRVVTKKFLKHHHNMEHFKKLLKTFMTTFSSREWNRNRQIGKFI</sequence>
<dbReference type="OMA" id="CLMESDG"/>
<reference evidence="3 4" key="2">
    <citation type="journal article" date="2011" name="PLoS Genet.">
        <title>Caenorhabditis briggsae recombinant inbred line genotypes reveal inter-strain incompatibility and the evolution of recombination.</title>
        <authorList>
            <person name="Ross J.A."/>
            <person name="Koboldt D.C."/>
            <person name="Staisch J.E."/>
            <person name="Chamberlin H.M."/>
            <person name="Gupta B.P."/>
            <person name="Miller R.D."/>
            <person name="Baird S.E."/>
            <person name="Haag E.S."/>
        </authorList>
    </citation>
    <scope>NUCLEOTIDE SEQUENCE [LARGE SCALE GENOMIC DNA]</scope>
    <source>
        <strain evidence="3 4">AF16</strain>
    </source>
</reference>
<dbReference type="EMBL" id="HE601298">
    <property type="protein sequence ID" value="CAP22979.1"/>
    <property type="molecule type" value="Genomic_DNA"/>
</dbReference>
<dbReference type="RefSeq" id="XP_002634087.1">
    <property type="nucleotide sequence ID" value="XM_002634041.1"/>
</dbReference>
<dbReference type="WormBase" id="CBG01633a">
    <property type="protein sequence ID" value="CBP14234"/>
    <property type="gene ID" value="WBGene00024843"/>
</dbReference>
<dbReference type="AlphaFoldDB" id="A8WR71"/>
<accession>A8WR71</accession>
<dbReference type="CTD" id="8576082"/>
<reference evidence="3 4" key="1">
    <citation type="journal article" date="2003" name="PLoS Biol.">
        <title>The genome sequence of Caenorhabditis briggsae: a platform for comparative genomics.</title>
        <authorList>
            <person name="Stein L.D."/>
            <person name="Bao Z."/>
            <person name="Blasiar D."/>
            <person name="Blumenthal T."/>
            <person name="Brent M.R."/>
            <person name="Chen N."/>
            <person name="Chinwalla A."/>
            <person name="Clarke L."/>
            <person name="Clee C."/>
            <person name="Coghlan A."/>
            <person name="Coulson A."/>
            <person name="D'Eustachio P."/>
            <person name="Fitch D.H."/>
            <person name="Fulton L.A."/>
            <person name="Fulton R.E."/>
            <person name="Griffiths-Jones S."/>
            <person name="Harris T.W."/>
            <person name="Hillier L.W."/>
            <person name="Kamath R."/>
            <person name="Kuwabara P.E."/>
            <person name="Mardis E.R."/>
            <person name="Marra M.A."/>
            <person name="Miner T.L."/>
            <person name="Minx P."/>
            <person name="Mullikin J.C."/>
            <person name="Plumb R.W."/>
            <person name="Rogers J."/>
            <person name="Schein J.E."/>
            <person name="Sohrmann M."/>
            <person name="Spieth J."/>
            <person name="Stajich J.E."/>
            <person name="Wei C."/>
            <person name="Willey D."/>
            <person name="Wilson R.K."/>
            <person name="Durbin R."/>
            <person name="Waterston R.H."/>
        </authorList>
    </citation>
    <scope>NUCLEOTIDE SEQUENCE [LARGE SCALE GENOMIC DNA]</scope>
    <source>
        <strain evidence="3 4">AF16</strain>
    </source>
</reference>
<dbReference type="Proteomes" id="UP000008549">
    <property type="component" value="Unassembled WGS sequence"/>
</dbReference>
<dbReference type="InterPro" id="IPR027417">
    <property type="entry name" value="P-loop_NTPase"/>
</dbReference>
<dbReference type="eggNOG" id="KOG3602">
    <property type="taxonomic scope" value="Eukaryota"/>
</dbReference>
<gene>
    <name evidence="3 5" type="ORF">CBG01633</name>
    <name evidence="3" type="ORF">CBG_01633</name>
</gene>
<keyword evidence="1" id="KW-0677">Repeat</keyword>
<dbReference type="InParanoid" id="A8WR71"/>
<dbReference type="HOGENOM" id="CLU_027983_0_0_1"/>
<dbReference type="KEGG" id="cbr:CBG_01633"/>
<dbReference type="PANTHER" id="PTHR19860:SF42">
    <property type="entry name" value="RING-TYPE DOMAIN-CONTAINING PROTEIN"/>
    <property type="match status" value="1"/>
</dbReference>
<evidence type="ECO:0000256" key="2">
    <source>
        <dbReference type="SAM" id="MobiDB-lite"/>
    </source>
</evidence>
<evidence type="ECO:0000313" key="4">
    <source>
        <dbReference type="Proteomes" id="UP000008549"/>
    </source>
</evidence>
<name>A8WR71_CAEBR</name>
<evidence type="ECO:0000313" key="3">
    <source>
        <dbReference type="EMBL" id="CAP22979.1"/>
    </source>
</evidence>
<keyword evidence="4" id="KW-1185">Reference proteome</keyword>
<organism evidence="3 4">
    <name type="scientific">Caenorhabditis briggsae</name>
    <dbReference type="NCBI Taxonomy" id="6238"/>
    <lineage>
        <taxon>Eukaryota</taxon>
        <taxon>Metazoa</taxon>
        <taxon>Ecdysozoa</taxon>
        <taxon>Nematoda</taxon>
        <taxon>Chromadorea</taxon>
        <taxon>Rhabditida</taxon>
        <taxon>Rhabditina</taxon>
        <taxon>Rhabditomorpha</taxon>
        <taxon>Rhabditoidea</taxon>
        <taxon>Rhabditidae</taxon>
        <taxon>Peloderinae</taxon>
        <taxon>Caenorhabditis</taxon>
    </lineage>
</organism>
<dbReference type="PANTHER" id="PTHR19860">
    <property type="entry name" value="DDB1- AND CUL4-ASSOCIATED FACTOR 12-RELATED"/>
    <property type="match status" value="1"/>
</dbReference>
<dbReference type="Gene3D" id="3.40.50.300">
    <property type="entry name" value="P-loop containing nucleotide triphosphate hydrolases"/>
    <property type="match status" value="1"/>
</dbReference>